<sequence>MSKNRLFKNQPKIRLIVSVEGDTVETIDELIGYPFGGGHPAKGNRSEFVRLAIEEKLERDVVRFQNRVSAVP</sequence>
<gene>
    <name evidence="1" type="ORF">PS900_02338</name>
</gene>
<protein>
    <submittedName>
        <fullName evidence="1">Uncharacterized protein</fullName>
    </submittedName>
</protein>
<organism evidence="1 2">
    <name type="scientific">Pseudomonas fluorescens</name>
    <dbReference type="NCBI Taxonomy" id="294"/>
    <lineage>
        <taxon>Bacteria</taxon>
        <taxon>Pseudomonadati</taxon>
        <taxon>Pseudomonadota</taxon>
        <taxon>Gammaproteobacteria</taxon>
        <taxon>Pseudomonadales</taxon>
        <taxon>Pseudomonadaceae</taxon>
        <taxon>Pseudomonas</taxon>
    </lineage>
</organism>
<name>A0A8H2RHH4_PSEFL</name>
<accession>A0A8H2RHH4</accession>
<dbReference type="Proteomes" id="UP000325723">
    <property type="component" value="Unassembled WGS sequence"/>
</dbReference>
<dbReference type="EMBL" id="CABVIE010000006">
    <property type="protein sequence ID" value="VVO91315.1"/>
    <property type="molecule type" value="Genomic_DNA"/>
</dbReference>
<comment type="caution">
    <text evidence="1">The sequence shown here is derived from an EMBL/GenBank/DDBJ whole genome shotgun (WGS) entry which is preliminary data.</text>
</comment>
<evidence type="ECO:0000313" key="2">
    <source>
        <dbReference type="Proteomes" id="UP000325723"/>
    </source>
</evidence>
<dbReference type="AlphaFoldDB" id="A0A8H2RHH4"/>
<evidence type="ECO:0000313" key="1">
    <source>
        <dbReference type="EMBL" id="VVO91315.1"/>
    </source>
</evidence>
<proteinExistence type="predicted"/>
<dbReference type="RefSeq" id="WP_150757799.1">
    <property type="nucleotide sequence ID" value="NZ_CABVIE010000006.1"/>
</dbReference>
<reference evidence="1 2" key="1">
    <citation type="submission" date="2019-09" db="EMBL/GenBank/DDBJ databases">
        <authorList>
            <person name="Chandra G."/>
            <person name="Truman W A."/>
        </authorList>
    </citation>
    <scope>NUCLEOTIDE SEQUENCE [LARGE SCALE GENOMIC DNA]</scope>
    <source>
        <strain evidence="1">PS900</strain>
    </source>
</reference>